<reference evidence="1" key="1">
    <citation type="submission" date="2022-07" db="EMBL/GenBank/DDBJ databases">
        <title>Phylogenomic reconstructions and comparative analyses of Kickxellomycotina fungi.</title>
        <authorList>
            <person name="Reynolds N.K."/>
            <person name="Stajich J.E."/>
            <person name="Barry K."/>
            <person name="Grigoriev I.V."/>
            <person name="Crous P."/>
            <person name="Smith M.E."/>
        </authorList>
    </citation>
    <scope>NUCLEOTIDE SEQUENCE</scope>
    <source>
        <strain evidence="1">BCRC 34780</strain>
    </source>
</reference>
<protein>
    <submittedName>
        <fullName evidence="1">Uncharacterized protein</fullName>
    </submittedName>
</protein>
<accession>A0ACC1KWY2</accession>
<gene>
    <name evidence="1" type="ORF">H4R21_004642</name>
</gene>
<comment type="caution">
    <text evidence="1">The sequence shown here is derived from an EMBL/GenBank/DDBJ whole genome shotgun (WGS) entry which is preliminary data.</text>
</comment>
<keyword evidence="2" id="KW-1185">Reference proteome</keyword>
<evidence type="ECO:0000313" key="2">
    <source>
        <dbReference type="Proteomes" id="UP001140087"/>
    </source>
</evidence>
<dbReference type="Proteomes" id="UP001140087">
    <property type="component" value="Unassembled WGS sequence"/>
</dbReference>
<proteinExistence type="predicted"/>
<dbReference type="EMBL" id="JANBUN010001820">
    <property type="protein sequence ID" value="KAJ2796616.1"/>
    <property type="molecule type" value="Genomic_DNA"/>
</dbReference>
<sequence length="103" mass="11269">MDDHDAGADEFIDEADIIVSTKLDAARKRELISQQFARTASNGNAAALEKMWATCQGTQWVDIDYRDDQGSTPLICASCFGHTRIAELLLGYGANVNSQDNCK</sequence>
<name>A0ACC1KWY2_9FUNG</name>
<evidence type="ECO:0000313" key="1">
    <source>
        <dbReference type="EMBL" id="KAJ2796616.1"/>
    </source>
</evidence>
<organism evidence="1 2">
    <name type="scientific">Coemansia helicoidea</name>
    <dbReference type="NCBI Taxonomy" id="1286919"/>
    <lineage>
        <taxon>Eukaryota</taxon>
        <taxon>Fungi</taxon>
        <taxon>Fungi incertae sedis</taxon>
        <taxon>Zoopagomycota</taxon>
        <taxon>Kickxellomycotina</taxon>
        <taxon>Kickxellomycetes</taxon>
        <taxon>Kickxellales</taxon>
        <taxon>Kickxellaceae</taxon>
        <taxon>Coemansia</taxon>
    </lineage>
</organism>